<dbReference type="NCBIfam" id="NF006133">
    <property type="entry name" value="PRK08278.1"/>
    <property type="match status" value="1"/>
</dbReference>
<dbReference type="SUPFAM" id="SSF51735">
    <property type="entry name" value="NAD(P)-binding Rossmann-fold domains"/>
    <property type="match status" value="1"/>
</dbReference>
<comment type="similarity">
    <text evidence="1">Belongs to the short-chain dehydrogenases/reductases (SDR) family.</text>
</comment>
<protein>
    <submittedName>
        <fullName evidence="4">SDR family oxidoreductase</fullName>
    </submittedName>
</protein>
<dbReference type="InterPro" id="IPR036291">
    <property type="entry name" value="NAD(P)-bd_dom_sf"/>
</dbReference>
<dbReference type="PANTHER" id="PTHR42808:SF4">
    <property type="entry name" value="SHORT CHAIN DEHYDROGENASE"/>
    <property type="match status" value="1"/>
</dbReference>
<dbReference type="Pfam" id="PF00106">
    <property type="entry name" value="adh_short"/>
    <property type="match status" value="1"/>
</dbReference>
<dbReference type="AlphaFoldDB" id="A0ABD5P7G4"/>
<dbReference type="SMART" id="SM00822">
    <property type="entry name" value="PKS_KR"/>
    <property type="match status" value="1"/>
</dbReference>
<gene>
    <name evidence="4" type="ORF">ACFO0N_00555</name>
</gene>
<sequence>MSHTPTGPLDFEDRVAFVTGTSRGIGKALALALADHGVRVVSTGKTVDGHDRLPGTIVETTEEIRERGGESIYVELDVRDEESVQSAVDRTVDEWGRLDFVVNNAGAIHFGNVADTPPKRFDLLMGVNARGAYTTTHAALPHLLDGDGGHVLNMSPPQSIDAAPGKAPYALSKLGMTFLAKSLAGELAGQGVAANALWPVAAIETEATRHFELGQPEDWRTPEIVADATLEVLSRDPDEFTGHALYDEDVLREAGAETFDDYAVVEGEEPGPSSARLFDPEYESNNR</sequence>
<organism evidence="4 5">
    <name type="scientific">Halobium salinum</name>
    <dbReference type="NCBI Taxonomy" id="1364940"/>
    <lineage>
        <taxon>Archaea</taxon>
        <taxon>Methanobacteriati</taxon>
        <taxon>Methanobacteriota</taxon>
        <taxon>Stenosarchaea group</taxon>
        <taxon>Halobacteria</taxon>
        <taxon>Halobacteriales</taxon>
        <taxon>Haloferacaceae</taxon>
        <taxon>Halobium</taxon>
    </lineage>
</organism>
<keyword evidence="5" id="KW-1185">Reference proteome</keyword>
<dbReference type="InterPro" id="IPR057326">
    <property type="entry name" value="KR_dom"/>
</dbReference>
<name>A0ABD5P7G4_9EURY</name>
<evidence type="ECO:0000259" key="3">
    <source>
        <dbReference type="SMART" id="SM00822"/>
    </source>
</evidence>
<evidence type="ECO:0000256" key="2">
    <source>
        <dbReference type="SAM" id="MobiDB-lite"/>
    </source>
</evidence>
<reference evidence="4 5" key="1">
    <citation type="journal article" date="2019" name="Int. J. Syst. Evol. Microbiol.">
        <title>The Global Catalogue of Microorganisms (GCM) 10K type strain sequencing project: providing services to taxonomists for standard genome sequencing and annotation.</title>
        <authorList>
            <consortium name="The Broad Institute Genomics Platform"/>
            <consortium name="The Broad Institute Genome Sequencing Center for Infectious Disease"/>
            <person name="Wu L."/>
            <person name="Ma J."/>
        </authorList>
    </citation>
    <scope>NUCLEOTIDE SEQUENCE [LARGE SCALE GENOMIC DNA]</scope>
    <source>
        <strain evidence="4 5">CGMCC 1.12553</strain>
    </source>
</reference>
<comment type="caution">
    <text evidence="4">The sequence shown here is derived from an EMBL/GenBank/DDBJ whole genome shotgun (WGS) entry which is preliminary data.</text>
</comment>
<dbReference type="RefSeq" id="WP_267624788.1">
    <property type="nucleotide sequence ID" value="NZ_JAODIW010000010.1"/>
</dbReference>
<feature type="domain" description="Ketoreductase" evidence="3">
    <location>
        <begin position="14"/>
        <end position="222"/>
    </location>
</feature>
<dbReference type="InterPro" id="IPR002347">
    <property type="entry name" value="SDR_fam"/>
</dbReference>
<dbReference type="EMBL" id="JBHSDS010000001">
    <property type="protein sequence ID" value="MFC4356434.1"/>
    <property type="molecule type" value="Genomic_DNA"/>
</dbReference>
<dbReference type="InterPro" id="IPR051935">
    <property type="entry name" value="HSDL2"/>
</dbReference>
<proteinExistence type="inferred from homology"/>
<dbReference type="Gene3D" id="3.40.50.720">
    <property type="entry name" value="NAD(P)-binding Rossmann-like Domain"/>
    <property type="match status" value="1"/>
</dbReference>
<dbReference type="PANTHER" id="PTHR42808">
    <property type="entry name" value="HYDROXYSTEROID DEHYDROGENASE-LIKE PROTEIN 2"/>
    <property type="match status" value="1"/>
</dbReference>
<accession>A0ABD5P7G4</accession>
<evidence type="ECO:0000256" key="1">
    <source>
        <dbReference type="RuleBase" id="RU000363"/>
    </source>
</evidence>
<evidence type="ECO:0000313" key="5">
    <source>
        <dbReference type="Proteomes" id="UP001595921"/>
    </source>
</evidence>
<dbReference type="Proteomes" id="UP001595921">
    <property type="component" value="Unassembled WGS sequence"/>
</dbReference>
<dbReference type="PRINTS" id="PR00080">
    <property type="entry name" value="SDRFAMILY"/>
</dbReference>
<feature type="region of interest" description="Disordered" evidence="2">
    <location>
        <begin position="266"/>
        <end position="287"/>
    </location>
</feature>
<evidence type="ECO:0000313" key="4">
    <source>
        <dbReference type="EMBL" id="MFC4356434.1"/>
    </source>
</evidence>
<dbReference type="PRINTS" id="PR00081">
    <property type="entry name" value="GDHRDH"/>
</dbReference>